<keyword evidence="2" id="KW-1185">Reference proteome</keyword>
<gene>
    <name evidence="1" type="ORF">J6TS1_07170</name>
</gene>
<protein>
    <submittedName>
        <fullName evidence="1">Uncharacterized protein</fullName>
    </submittedName>
</protein>
<sequence>MLADVLMVEDIKMTHDSKEKLINSKPLLKDTGLFRETGIDRAQKEKVMEEYEIIQIQGKHGLVKLHVPKREPTQEEIDELYRTVAEVAIDIYFKEEKAASKK</sequence>
<dbReference type="RefSeq" id="WP_212948734.1">
    <property type="nucleotide sequence ID" value="NZ_BORI01000006.1"/>
</dbReference>
<reference evidence="1 2" key="1">
    <citation type="submission" date="2021-03" db="EMBL/GenBank/DDBJ databases">
        <title>Antimicrobial resistance genes in bacteria isolated from Japanese honey, and their potential for conferring macrolide and lincosamide resistance in the American foulbrood pathogen Paenibacillus larvae.</title>
        <authorList>
            <person name="Okamoto M."/>
            <person name="Kumagai M."/>
            <person name="Kanamori H."/>
            <person name="Takamatsu D."/>
        </authorList>
    </citation>
    <scope>NUCLEOTIDE SEQUENCE [LARGE SCALE GENOMIC DNA]</scope>
    <source>
        <strain evidence="1 2">J6TS1</strain>
    </source>
</reference>
<organism evidence="1 2">
    <name type="scientific">Siminovitchia terrae</name>
    <name type="common">Bacillus terrae</name>
    <dbReference type="NCBI Taxonomy" id="1914933"/>
    <lineage>
        <taxon>Bacteria</taxon>
        <taxon>Bacillati</taxon>
        <taxon>Bacillota</taxon>
        <taxon>Bacilli</taxon>
        <taxon>Bacillales</taxon>
        <taxon>Bacillaceae</taxon>
        <taxon>Siminovitchia</taxon>
    </lineage>
</organism>
<comment type="caution">
    <text evidence="1">The sequence shown here is derived from an EMBL/GenBank/DDBJ whole genome shotgun (WGS) entry which is preliminary data.</text>
</comment>
<dbReference type="Proteomes" id="UP000680670">
    <property type="component" value="Unassembled WGS sequence"/>
</dbReference>
<proteinExistence type="predicted"/>
<dbReference type="EMBL" id="BORJ01000001">
    <property type="protein sequence ID" value="GIN94847.1"/>
    <property type="molecule type" value="Genomic_DNA"/>
</dbReference>
<evidence type="ECO:0000313" key="1">
    <source>
        <dbReference type="EMBL" id="GIN94847.1"/>
    </source>
</evidence>
<name>A0ABQ4KS31_SIMTE</name>
<evidence type="ECO:0000313" key="2">
    <source>
        <dbReference type="Proteomes" id="UP000680670"/>
    </source>
</evidence>
<accession>A0ABQ4KS31</accession>